<feature type="domain" description="Sodium/calcium exchanger membrane region" evidence="6">
    <location>
        <begin position="237"/>
        <end position="378"/>
    </location>
</feature>
<dbReference type="PANTHER" id="PTHR37958">
    <property type="entry name" value="SODIUM-POTASSIUM/PROTON ANTIPORTER CHAA"/>
    <property type="match status" value="1"/>
</dbReference>
<feature type="transmembrane region" description="Helical" evidence="5">
    <location>
        <begin position="118"/>
        <end position="140"/>
    </location>
</feature>
<dbReference type="InterPro" id="IPR004837">
    <property type="entry name" value="NaCa_Exmemb"/>
</dbReference>
<evidence type="ECO:0000259" key="6">
    <source>
        <dbReference type="Pfam" id="PF01699"/>
    </source>
</evidence>
<dbReference type="InterPro" id="IPR052946">
    <property type="entry name" value="Alkaline_pH_Ca-Antiporter"/>
</dbReference>
<sequence>MSATQSPPASAEAARSPWAREWFLAITLAAVALFALFGETIQSAVHGPLGLAALLGGLFVVVMGTAMGVVRHAEEIAERLGEPYGTLVLTLSITGIEVCSITAVMMHGENNPDLVRDTLFSVIMIVLGGMIGTALLVGALRYREQDYNLQGANAYLGVIVPLAVFTLVLPDVTSTTEGPTLSTMQKVMVGSMSAGLFLVFLAIQTGRHRAYFSTPDEGEDSDADHGSGDGTSLLRHVVMLLVYIVPVVYLVEQLAQPLDYVIETMDAPQVLGGVLMAILVASPEAVGGVRSALANRLQRSVNIFLGSVLATIGLSVPVMLVVASFLGLDLNLGLPPTQLVLLILMLAVSIITFSSGRTNLLQGAVHLLIFVAFVLLLFQS</sequence>
<feature type="transmembrane region" description="Helical" evidence="5">
    <location>
        <begin position="49"/>
        <end position="72"/>
    </location>
</feature>
<proteinExistence type="predicted"/>
<feature type="transmembrane region" description="Helical" evidence="5">
    <location>
        <begin position="360"/>
        <end position="378"/>
    </location>
</feature>
<feature type="transmembrane region" description="Helical" evidence="5">
    <location>
        <begin position="271"/>
        <end position="289"/>
    </location>
</feature>
<dbReference type="Gene3D" id="1.20.1420.30">
    <property type="entry name" value="NCX, central ion-binding region"/>
    <property type="match status" value="1"/>
</dbReference>
<dbReference type="RefSeq" id="WP_036539429.1">
    <property type="nucleotide sequence ID" value="NZ_BMLF01000002.1"/>
</dbReference>
<feature type="transmembrane region" description="Helical" evidence="5">
    <location>
        <begin position="152"/>
        <end position="172"/>
    </location>
</feature>
<dbReference type="PANTHER" id="PTHR37958:SF1">
    <property type="entry name" value="SODIUM-POTASSIUM_PROTON ANTIPORTER CHAA"/>
    <property type="match status" value="1"/>
</dbReference>
<feature type="transmembrane region" description="Helical" evidence="5">
    <location>
        <begin position="21"/>
        <end position="37"/>
    </location>
</feature>
<keyword evidence="3 5" id="KW-1133">Transmembrane helix</keyword>
<dbReference type="EMBL" id="BMLF01000002">
    <property type="protein sequence ID" value="GGM00683.1"/>
    <property type="molecule type" value="Genomic_DNA"/>
</dbReference>
<dbReference type="GO" id="GO:0005886">
    <property type="term" value="C:plasma membrane"/>
    <property type="evidence" value="ECO:0007669"/>
    <property type="project" value="TreeGrafter"/>
</dbReference>
<feature type="transmembrane region" description="Helical" evidence="5">
    <location>
        <begin position="184"/>
        <end position="203"/>
    </location>
</feature>
<dbReference type="GO" id="GO:0015385">
    <property type="term" value="F:sodium:proton antiporter activity"/>
    <property type="evidence" value="ECO:0007669"/>
    <property type="project" value="TreeGrafter"/>
</dbReference>
<dbReference type="AlphaFoldDB" id="A0A917SVH5"/>
<feature type="transmembrane region" description="Helical" evidence="5">
    <location>
        <begin position="233"/>
        <end position="251"/>
    </location>
</feature>
<keyword evidence="4 5" id="KW-0472">Membrane</keyword>
<evidence type="ECO:0000256" key="2">
    <source>
        <dbReference type="ARBA" id="ARBA00022692"/>
    </source>
</evidence>
<evidence type="ECO:0000256" key="4">
    <source>
        <dbReference type="ARBA" id="ARBA00023136"/>
    </source>
</evidence>
<gene>
    <name evidence="7" type="primary">chaA</name>
    <name evidence="7" type="ORF">GCM10011534_23070</name>
</gene>
<evidence type="ECO:0000256" key="3">
    <source>
        <dbReference type="ARBA" id="ARBA00022989"/>
    </source>
</evidence>
<dbReference type="Pfam" id="PF01699">
    <property type="entry name" value="Na_Ca_ex"/>
    <property type="match status" value="2"/>
</dbReference>
<dbReference type="Proteomes" id="UP000649829">
    <property type="component" value="Unassembled WGS sequence"/>
</dbReference>
<feature type="transmembrane region" description="Helical" evidence="5">
    <location>
        <begin position="301"/>
        <end position="326"/>
    </location>
</feature>
<evidence type="ECO:0000313" key="8">
    <source>
        <dbReference type="Proteomes" id="UP000649829"/>
    </source>
</evidence>
<comment type="caution">
    <text evidence="7">The sequence shown here is derived from an EMBL/GenBank/DDBJ whole genome shotgun (WGS) entry which is preliminary data.</text>
</comment>
<dbReference type="InterPro" id="IPR044880">
    <property type="entry name" value="NCX_ion-bd_dom_sf"/>
</dbReference>
<feature type="transmembrane region" description="Helical" evidence="5">
    <location>
        <begin position="84"/>
        <end position="106"/>
    </location>
</feature>
<keyword evidence="2 5" id="KW-0812">Transmembrane</keyword>
<organism evidence="7 8">
    <name type="scientific">Pseudooceanicola nanhaiensis</name>
    <dbReference type="NCBI Taxonomy" id="375761"/>
    <lineage>
        <taxon>Bacteria</taxon>
        <taxon>Pseudomonadati</taxon>
        <taxon>Pseudomonadota</taxon>
        <taxon>Alphaproteobacteria</taxon>
        <taxon>Rhodobacterales</taxon>
        <taxon>Paracoccaceae</taxon>
        <taxon>Pseudooceanicola</taxon>
    </lineage>
</organism>
<accession>A0A917SVH5</accession>
<name>A0A917SVH5_9RHOB</name>
<reference evidence="7" key="2">
    <citation type="submission" date="2020-09" db="EMBL/GenBank/DDBJ databases">
        <authorList>
            <person name="Sun Q."/>
            <person name="Zhou Y."/>
        </authorList>
    </citation>
    <scope>NUCLEOTIDE SEQUENCE</scope>
    <source>
        <strain evidence="7">CGMCC 1.6293</strain>
    </source>
</reference>
<comment type="subcellular location">
    <subcellularLocation>
        <location evidence="1">Membrane</location>
        <topology evidence="1">Multi-pass membrane protein</topology>
    </subcellularLocation>
</comment>
<keyword evidence="8" id="KW-1185">Reference proteome</keyword>
<protein>
    <submittedName>
        <fullName evidence="7">Calcium:proton antiporter</fullName>
    </submittedName>
</protein>
<evidence type="ECO:0000313" key="7">
    <source>
        <dbReference type="EMBL" id="GGM00683.1"/>
    </source>
</evidence>
<reference evidence="7" key="1">
    <citation type="journal article" date="2014" name="Int. J. Syst. Evol. Microbiol.">
        <title>Complete genome sequence of Corynebacterium casei LMG S-19264T (=DSM 44701T), isolated from a smear-ripened cheese.</title>
        <authorList>
            <consortium name="US DOE Joint Genome Institute (JGI-PGF)"/>
            <person name="Walter F."/>
            <person name="Albersmeier A."/>
            <person name="Kalinowski J."/>
            <person name="Ruckert C."/>
        </authorList>
    </citation>
    <scope>NUCLEOTIDE SEQUENCE</scope>
    <source>
        <strain evidence="7">CGMCC 1.6293</strain>
    </source>
</reference>
<feature type="domain" description="Sodium/calcium exchanger membrane region" evidence="6">
    <location>
        <begin position="53"/>
        <end position="205"/>
    </location>
</feature>
<evidence type="ECO:0000256" key="1">
    <source>
        <dbReference type="ARBA" id="ARBA00004141"/>
    </source>
</evidence>
<dbReference type="GO" id="GO:0015386">
    <property type="term" value="F:potassium:proton antiporter activity"/>
    <property type="evidence" value="ECO:0007669"/>
    <property type="project" value="TreeGrafter"/>
</dbReference>
<feature type="transmembrane region" description="Helical" evidence="5">
    <location>
        <begin position="332"/>
        <end position="353"/>
    </location>
</feature>
<evidence type="ECO:0000256" key="5">
    <source>
        <dbReference type="SAM" id="Phobius"/>
    </source>
</evidence>